<evidence type="ECO:0000313" key="11">
    <source>
        <dbReference type="EMBL" id="CAG8720368.1"/>
    </source>
</evidence>
<evidence type="ECO:0000259" key="10">
    <source>
        <dbReference type="Pfam" id="PF01163"/>
    </source>
</evidence>
<dbReference type="EC" id="2.7.11.1" evidence="1"/>
<evidence type="ECO:0000256" key="7">
    <source>
        <dbReference type="ARBA" id="ARBA00047899"/>
    </source>
</evidence>
<protein>
    <recommendedName>
        <fullName evidence="1">non-specific serine/threonine protein kinase</fullName>
        <ecNumber evidence="1">2.7.11.1</ecNumber>
    </recommendedName>
</protein>
<evidence type="ECO:0000256" key="8">
    <source>
        <dbReference type="ARBA" id="ARBA00048679"/>
    </source>
</evidence>
<feature type="compositionally biased region" description="Basic and acidic residues" evidence="9">
    <location>
        <begin position="98"/>
        <end position="110"/>
    </location>
</feature>
<dbReference type="PANTHER" id="PTHR45723">
    <property type="entry name" value="SERINE/THREONINE-PROTEIN KINASE RIO1"/>
    <property type="match status" value="1"/>
</dbReference>
<feature type="non-terminal residue" evidence="11">
    <location>
        <position position="110"/>
    </location>
</feature>
<feature type="region of interest" description="Disordered" evidence="9">
    <location>
        <begin position="82"/>
        <end position="110"/>
    </location>
</feature>
<keyword evidence="4" id="KW-0547">Nucleotide-binding</keyword>
<gene>
    <name evidence="11" type="ORF">FMOSSE_LOCUS14943</name>
</gene>
<keyword evidence="5" id="KW-0418">Kinase</keyword>
<dbReference type="InterPro" id="IPR051272">
    <property type="entry name" value="RIO-type_Ser/Thr_kinase"/>
</dbReference>
<dbReference type="Gene3D" id="1.10.510.10">
    <property type="entry name" value="Transferase(Phosphotransferase) domain 1"/>
    <property type="match status" value="1"/>
</dbReference>
<proteinExistence type="predicted"/>
<feature type="domain" description="RIO-type" evidence="10">
    <location>
        <begin position="13"/>
        <end position="57"/>
    </location>
</feature>
<dbReference type="GO" id="GO:0005524">
    <property type="term" value="F:ATP binding"/>
    <property type="evidence" value="ECO:0007669"/>
    <property type="project" value="UniProtKB-KW"/>
</dbReference>
<comment type="catalytic activity">
    <reaction evidence="7">
        <text>L-threonyl-[protein] + ATP = O-phospho-L-threonyl-[protein] + ADP + H(+)</text>
        <dbReference type="Rhea" id="RHEA:46608"/>
        <dbReference type="Rhea" id="RHEA-COMP:11060"/>
        <dbReference type="Rhea" id="RHEA-COMP:11605"/>
        <dbReference type="ChEBI" id="CHEBI:15378"/>
        <dbReference type="ChEBI" id="CHEBI:30013"/>
        <dbReference type="ChEBI" id="CHEBI:30616"/>
        <dbReference type="ChEBI" id="CHEBI:61977"/>
        <dbReference type="ChEBI" id="CHEBI:456216"/>
        <dbReference type="EC" id="2.7.11.1"/>
    </reaction>
</comment>
<organism evidence="11 12">
    <name type="scientific">Funneliformis mosseae</name>
    <name type="common">Endomycorrhizal fungus</name>
    <name type="synonym">Glomus mosseae</name>
    <dbReference type="NCBI Taxonomy" id="27381"/>
    <lineage>
        <taxon>Eukaryota</taxon>
        <taxon>Fungi</taxon>
        <taxon>Fungi incertae sedis</taxon>
        <taxon>Mucoromycota</taxon>
        <taxon>Glomeromycotina</taxon>
        <taxon>Glomeromycetes</taxon>
        <taxon>Glomerales</taxon>
        <taxon>Glomeraceae</taxon>
        <taxon>Funneliformis</taxon>
    </lineage>
</organism>
<feature type="non-terminal residue" evidence="11">
    <location>
        <position position="1"/>
    </location>
</feature>
<dbReference type="Proteomes" id="UP000789375">
    <property type="component" value="Unassembled WGS sequence"/>
</dbReference>
<dbReference type="AlphaFoldDB" id="A0A9N9I525"/>
<evidence type="ECO:0000256" key="3">
    <source>
        <dbReference type="ARBA" id="ARBA00022679"/>
    </source>
</evidence>
<accession>A0A9N9I525</accession>
<feature type="compositionally biased region" description="Polar residues" evidence="9">
    <location>
        <begin position="84"/>
        <end position="96"/>
    </location>
</feature>
<evidence type="ECO:0000256" key="6">
    <source>
        <dbReference type="ARBA" id="ARBA00022840"/>
    </source>
</evidence>
<comment type="catalytic activity">
    <reaction evidence="8">
        <text>L-seryl-[protein] + ATP = O-phospho-L-seryl-[protein] + ADP + H(+)</text>
        <dbReference type="Rhea" id="RHEA:17989"/>
        <dbReference type="Rhea" id="RHEA-COMP:9863"/>
        <dbReference type="Rhea" id="RHEA-COMP:11604"/>
        <dbReference type="ChEBI" id="CHEBI:15378"/>
        <dbReference type="ChEBI" id="CHEBI:29999"/>
        <dbReference type="ChEBI" id="CHEBI:30616"/>
        <dbReference type="ChEBI" id="CHEBI:83421"/>
        <dbReference type="ChEBI" id="CHEBI:456216"/>
        <dbReference type="EC" id="2.7.11.1"/>
    </reaction>
</comment>
<reference evidence="11" key="1">
    <citation type="submission" date="2021-06" db="EMBL/GenBank/DDBJ databases">
        <authorList>
            <person name="Kallberg Y."/>
            <person name="Tangrot J."/>
            <person name="Rosling A."/>
        </authorList>
    </citation>
    <scope>NUCLEOTIDE SEQUENCE</scope>
    <source>
        <strain evidence="11">87-6 pot B 2015</strain>
    </source>
</reference>
<dbReference type="Pfam" id="PF01163">
    <property type="entry name" value="RIO1"/>
    <property type="match status" value="1"/>
</dbReference>
<dbReference type="EMBL" id="CAJVPP010013285">
    <property type="protein sequence ID" value="CAG8720368.1"/>
    <property type="molecule type" value="Genomic_DNA"/>
</dbReference>
<dbReference type="GO" id="GO:0004674">
    <property type="term" value="F:protein serine/threonine kinase activity"/>
    <property type="evidence" value="ECO:0007669"/>
    <property type="project" value="UniProtKB-KW"/>
</dbReference>
<evidence type="ECO:0000256" key="9">
    <source>
        <dbReference type="SAM" id="MobiDB-lite"/>
    </source>
</evidence>
<keyword evidence="6" id="KW-0067">ATP-binding</keyword>
<keyword evidence="3" id="KW-0808">Transferase</keyword>
<evidence type="ECO:0000256" key="5">
    <source>
        <dbReference type="ARBA" id="ARBA00022777"/>
    </source>
</evidence>
<dbReference type="InterPro" id="IPR018934">
    <property type="entry name" value="RIO_dom"/>
</dbReference>
<evidence type="ECO:0000313" key="12">
    <source>
        <dbReference type="Proteomes" id="UP000789375"/>
    </source>
</evidence>
<comment type="caution">
    <text evidence="11">The sequence shown here is derived from an EMBL/GenBank/DDBJ whole genome shotgun (WGS) entry which is preliminary data.</text>
</comment>
<evidence type="ECO:0000256" key="2">
    <source>
        <dbReference type="ARBA" id="ARBA00022527"/>
    </source>
</evidence>
<evidence type="ECO:0000256" key="1">
    <source>
        <dbReference type="ARBA" id="ARBA00012513"/>
    </source>
</evidence>
<keyword evidence="2" id="KW-0723">Serine/threonine-protein kinase</keyword>
<name>A0A9N9I525_FUNMO</name>
<sequence>FFLDIRSPSLSRTLYIIDVSQSVEHSHPHALEFLRKDISNVTEYFKKKGVKTMSIRELFDFIIDVNIGLDEEQVEAELDKIQEGLTSQQETSTSLNDDPDKISKDLVDEE</sequence>
<keyword evidence="12" id="KW-1185">Reference proteome</keyword>
<evidence type="ECO:0000256" key="4">
    <source>
        <dbReference type="ARBA" id="ARBA00022741"/>
    </source>
</evidence>